<dbReference type="SUPFAM" id="SSF54427">
    <property type="entry name" value="NTF2-like"/>
    <property type="match status" value="1"/>
</dbReference>
<keyword evidence="3" id="KW-0413">Isomerase</keyword>
<evidence type="ECO:0000313" key="3">
    <source>
        <dbReference type="EMBL" id="RVX40987.1"/>
    </source>
</evidence>
<dbReference type="CDD" id="cd00531">
    <property type="entry name" value="NTF2_like"/>
    <property type="match status" value="1"/>
</dbReference>
<comment type="caution">
    <text evidence="3">The sequence shown here is derived from an EMBL/GenBank/DDBJ whole genome shotgun (WGS) entry which is preliminary data.</text>
</comment>
<feature type="signal peptide" evidence="1">
    <location>
        <begin position="1"/>
        <end position="20"/>
    </location>
</feature>
<organism evidence="3 4">
    <name type="scientific">Nonomuraea polychroma</name>
    <dbReference type="NCBI Taxonomy" id="46176"/>
    <lineage>
        <taxon>Bacteria</taxon>
        <taxon>Bacillati</taxon>
        <taxon>Actinomycetota</taxon>
        <taxon>Actinomycetes</taxon>
        <taxon>Streptosporangiales</taxon>
        <taxon>Streptosporangiaceae</taxon>
        <taxon>Nonomuraea</taxon>
    </lineage>
</organism>
<feature type="chain" id="PRO_5039597746" evidence="1">
    <location>
        <begin position="21"/>
        <end position="168"/>
    </location>
</feature>
<evidence type="ECO:0000256" key="1">
    <source>
        <dbReference type="SAM" id="SignalP"/>
    </source>
</evidence>
<dbReference type="Gene3D" id="3.10.450.50">
    <property type="match status" value="1"/>
</dbReference>
<dbReference type="GO" id="GO:0016853">
    <property type="term" value="F:isomerase activity"/>
    <property type="evidence" value="ECO:0007669"/>
    <property type="project" value="UniProtKB-KW"/>
</dbReference>
<accession>A0A438M5X5</accession>
<keyword evidence="1" id="KW-0732">Signal</keyword>
<dbReference type="RefSeq" id="WP_127933293.1">
    <property type="nucleotide sequence ID" value="NZ_SAUN01000001.1"/>
</dbReference>
<keyword evidence="4" id="KW-1185">Reference proteome</keyword>
<gene>
    <name evidence="3" type="ORF">EDD27_3438</name>
</gene>
<dbReference type="OrthoDB" id="7605094at2"/>
<dbReference type="Proteomes" id="UP000284824">
    <property type="component" value="Unassembled WGS sequence"/>
</dbReference>
<dbReference type="AlphaFoldDB" id="A0A438M5X5"/>
<proteinExistence type="predicted"/>
<name>A0A438M5X5_9ACTN</name>
<feature type="domain" description="SnoaL-like" evidence="2">
    <location>
        <begin position="38"/>
        <end position="156"/>
    </location>
</feature>
<dbReference type="InterPro" id="IPR032710">
    <property type="entry name" value="NTF2-like_dom_sf"/>
</dbReference>
<evidence type="ECO:0000313" key="4">
    <source>
        <dbReference type="Proteomes" id="UP000284824"/>
    </source>
</evidence>
<dbReference type="Pfam" id="PF13577">
    <property type="entry name" value="SnoaL_4"/>
    <property type="match status" value="1"/>
</dbReference>
<protein>
    <submittedName>
        <fullName evidence="3">Ketosteroid isomerase-like protein</fullName>
    </submittedName>
</protein>
<reference evidence="3 4" key="1">
    <citation type="submission" date="2019-01" db="EMBL/GenBank/DDBJ databases">
        <title>Sequencing the genomes of 1000 actinobacteria strains.</title>
        <authorList>
            <person name="Klenk H.-P."/>
        </authorList>
    </citation>
    <scope>NUCLEOTIDE SEQUENCE [LARGE SCALE GENOMIC DNA]</scope>
    <source>
        <strain evidence="3 4">DSM 43925</strain>
    </source>
</reference>
<dbReference type="InterPro" id="IPR037401">
    <property type="entry name" value="SnoaL-like"/>
</dbReference>
<evidence type="ECO:0000259" key="2">
    <source>
        <dbReference type="Pfam" id="PF13577"/>
    </source>
</evidence>
<sequence length="168" mass="18260">MNSIRRVLAPVMGVVAGAVAAGVLLGGDATAAQGDNPDDRLAIREVIDHHQMYIDLRDADGYANLYAEDGRYRSPFGSADGRDEIKAMFVDLAAKGFTKGKRHMTGPAMIEVAGTTATARSWYWVAETEKAPAVYATGTYTDTFRKVNGEWKIVQRVQTLDQSSSQTE</sequence>
<dbReference type="EMBL" id="SAUN01000001">
    <property type="protein sequence ID" value="RVX40987.1"/>
    <property type="molecule type" value="Genomic_DNA"/>
</dbReference>